<evidence type="ECO:0000313" key="9">
    <source>
        <dbReference type="Proteomes" id="UP000029644"/>
    </source>
</evidence>
<evidence type="ECO:0000256" key="4">
    <source>
        <dbReference type="ARBA" id="ARBA00022692"/>
    </source>
</evidence>
<dbReference type="AlphaFoldDB" id="A0A090VCY0"/>
<keyword evidence="6 7" id="KW-0472">Membrane</keyword>
<sequence>MFNWVQNIADWFVYNLLNLNKEQHIAEALNFFIYDTIKILILLFVVIFFMGIVNSYFPIDKVKNYLSRNKLFGLEYLMASFLEL</sequence>
<dbReference type="Pfam" id="PF03773">
    <property type="entry name" value="ArsP_1"/>
    <property type="match status" value="1"/>
</dbReference>
<evidence type="ECO:0000256" key="7">
    <source>
        <dbReference type="SAM" id="Phobius"/>
    </source>
</evidence>
<feature type="transmembrane region" description="Helical" evidence="7">
    <location>
        <begin position="39"/>
        <end position="59"/>
    </location>
</feature>
<gene>
    <name evidence="8" type="ORF">JCM19300_4205</name>
</gene>
<protein>
    <submittedName>
        <fullName evidence="8">Transporter</fullName>
    </submittedName>
</protein>
<dbReference type="PANTHER" id="PTHR42775:SF1">
    <property type="entry name" value="PERMEASE RV2963-RELATED"/>
    <property type="match status" value="1"/>
</dbReference>
<dbReference type="Proteomes" id="UP000029644">
    <property type="component" value="Unassembled WGS sequence"/>
</dbReference>
<accession>A0A090VCY0</accession>
<dbReference type="EMBL" id="BBNQ01000002">
    <property type="protein sequence ID" value="GAL61259.1"/>
    <property type="molecule type" value="Genomic_DNA"/>
</dbReference>
<comment type="similarity">
    <text evidence="2">Belongs to the UPF0718 family.</text>
</comment>
<evidence type="ECO:0000256" key="5">
    <source>
        <dbReference type="ARBA" id="ARBA00022989"/>
    </source>
</evidence>
<keyword evidence="4 7" id="KW-0812">Transmembrane</keyword>
<evidence type="ECO:0000256" key="6">
    <source>
        <dbReference type="ARBA" id="ARBA00023136"/>
    </source>
</evidence>
<dbReference type="RefSeq" id="WP_238568294.1">
    <property type="nucleotide sequence ID" value="NZ_BBNQ01000002.1"/>
</dbReference>
<comment type="subcellular location">
    <subcellularLocation>
        <location evidence="1">Cell membrane</location>
        <topology evidence="1">Multi-pass membrane protein</topology>
    </subcellularLocation>
</comment>
<dbReference type="InterPro" id="IPR005524">
    <property type="entry name" value="DUF318"/>
</dbReference>
<reference evidence="8 9" key="1">
    <citation type="journal article" date="2014" name="Genome Announc.">
        <title>Draft Genome Sequences of Marine Flavobacterium Algibacter lectus Strains SS8 and NR4.</title>
        <authorList>
            <person name="Takatani N."/>
            <person name="Nakanishi M."/>
            <person name="Meirelles P."/>
            <person name="Mino S."/>
            <person name="Suda W."/>
            <person name="Oshima K."/>
            <person name="Hattori M."/>
            <person name="Ohkuma M."/>
            <person name="Hosokawa M."/>
            <person name="Miyashita K."/>
            <person name="Thompson F.L."/>
            <person name="Niwa A."/>
            <person name="Sawabe T."/>
            <person name="Sawabe T."/>
        </authorList>
    </citation>
    <scope>NUCLEOTIDE SEQUENCE [LARGE SCALE GENOMIC DNA]</scope>
    <source>
        <strain evidence="8 9">JCM 19300</strain>
    </source>
</reference>
<evidence type="ECO:0000256" key="3">
    <source>
        <dbReference type="ARBA" id="ARBA00022475"/>
    </source>
</evidence>
<name>A0A090VCY0_9FLAO</name>
<evidence type="ECO:0000256" key="1">
    <source>
        <dbReference type="ARBA" id="ARBA00004651"/>
    </source>
</evidence>
<dbReference type="GO" id="GO:0005886">
    <property type="term" value="C:plasma membrane"/>
    <property type="evidence" value="ECO:0007669"/>
    <property type="project" value="UniProtKB-SubCell"/>
</dbReference>
<evidence type="ECO:0000313" key="8">
    <source>
        <dbReference type="EMBL" id="GAL61259.1"/>
    </source>
</evidence>
<comment type="caution">
    <text evidence="8">The sequence shown here is derived from an EMBL/GenBank/DDBJ whole genome shotgun (WGS) entry which is preliminary data.</text>
</comment>
<dbReference type="InterPro" id="IPR053166">
    <property type="entry name" value="UPF0718_permease"/>
</dbReference>
<keyword evidence="3" id="KW-1003">Cell membrane</keyword>
<organism evidence="8 9">
    <name type="scientific">Algibacter lectus</name>
    <dbReference type="NCBI Taxonomy" id="221126"/>
    <lineage>
        <taxon>Bacteria</taxon>
        <taxon>Pseudomonadati</taxon>
        <taxon>Bacteroidota</taxon>
        <taxon>Flavobacteriia</taxon>
        <taxon>Flavobacteriales</taxon>
        <taxon>Flavobacteriaceae</taxon>
        <taxon>Algibacter</taxon>
    </lineage>
</organism>
<keyword evidence="5 7" id="KW-1133">Transmembrane helix</keyword>
<proteinExistence type="inferred from homology"/>
<evidence type="ECO:0000256" key="2">
    <source>
        <dbReference type="ARBA" id="ARBA00006386"/>
    </source>
</evidence>
<dbReference type="PANTHER" id="PTHR42775">
    <property type="entry name" value="PERMEASE RV2963-RELATED"/>
    <property type="match status" value="1"/>
</dbReference>